<dbReference type="AlphaFoldDB" id="A0A7S2ALF2"/>
<feature type="region of interest" description="Disordered" evidence="1">
    <location>
        <begin position="1"/>
        <end position="28"/>
    </location>
</feature>
<dbReference type="EMBL" id="HBGR01002862">
    <property type="protein sequence ID" value="CAD9371057.1"/>
    <property type="molecule type" value="Transcribed_RNA"/>
</dbReference>
<gene>
    <name evidence="2" type="ORF">PPRO1471_LOCUS1903</name>
</gene>
<organism evidence="2">
    <name type="scientific">Pycnococcus provasolii</name>
    <dbReference type="NCBI Taxonomy" id="41880"/>
    <lineage>
        <taxon>Eukaryota</taxon>
        <taxon>Viridiplantae</taxon>
        <taxon>Chlorophyta</taxon>
        <taxon>Pseudoscourfieldiophyceae</taxon>
        <taxon>Pseudoscourfieldiales</taxon>
        <taxon>Pycnococcaceae</taxon>
        <taxon>Pycnococcus</taxon>
    </lineage>
</organism>
<evidence type="ECO:0000256" key="1">
    <source>
        <dbReference type="SAM" id="MobiDB-lite"/>
    </source>
</evidence>
<sequence>MGMPAPKRAKSAASLGSTANLPSPPAGATKLGCDSLNRLWSIGGADGWGSRSASDTGDALDPVGTVPAIETWLEPVIDDMDPESGIEEEFKHKHDKTYVWKSLRLIARERYILASEATNSDIEKATKELGLAGEKMVE</sequence>
<accession>A0A7S2ALF2</accession>
<evidence type="ECO:0000313" key="2">
    <source>
        <dbReference type="EMBL" id="CAD9371057.1"/>
    </source>
</evidence>
<name>A0A7S2ALF2_9CHLO</name>
<dbReference type="Pfam" id="PF11957">
    <property type="entry name" value="efThoc1"/>
    <property type="match status" value="1"/>
</dbReference>
<dbReference type="InterPro" id="IPR021861">
    <property type="entry name" value="THO_THOC1"/>
</dbReference>
<protein>
    <submittedName>
        <fullName evidence="2">Uncharacterized protein</fullName>
    </submittedName>
</protein>
<proteinExistence type="predicted"/>
<reference evidence="2" key="1">
    <citation type="submission" date="2021-01" db="EMBL/GenBank/DDBJ databases">
        <authorList>
            <person name="Corre E."/>
            <person name="Pelletier E."/>
            <person name="Niang G."/>
            <person name="Scheremetjew M."/>
            <person name="Finn R."/>
            <person name="Kale V."/>
            <person name="Holt S."/>
            <person name="Cochrane G."/>
            <person name="Meng A."/>
            <person name="Brown T."/>
            <person name="Cohen L."/>
        </authorList>
    </citation>
    <scope>NUCLEOTIDE SEQUENCE</scope>
    <source>
        <strain evidence="2">RCC733</strain>
    </source>
</reference>